<dbReference type="InterPro" id="IPR033468">
    <property type="entry name" value="Metaxin_GST"/>
</dbReference>
<dbReference type="AlphaFoldDB" id="A0A7I4Z8R7"/>
<dbReference type="PANTHER" id="PTHR12289:SF32">
    <property type="entry name" value="GST_C_6 DOMAIN-CONTAINING PROTEIN"/>
    <property type="match status" value="1"/>
</dbReference>
<evidence type="ECO:0000313" key="5">
    <source>
        <dbReference type="WBParaSite" id="HCON_00192970-00001"/>
    </source>
</evidence>
<organism evidence="4 5">
    <name type="scientific">Haemonchus contortus</name>
    <name type="common">Barber pole worm</name>
    <dbReference type="NCBI Taxonomy" id="6289"/>
    <lineage>
        <taxon>Eukaryota</taxon>
        <taxon>Metazoa</taxon>
        <taxon>Ecdysozoa</taxon>
        <taxon>Nematoda</taxon>
        <taxon>Chromadorea</taxon>
        <taxon>Rhabditida</taxon>
        <taxon>Rhabditina</taxon>
        <taxon>Rhabditomorpha</taxon>
        <taxon>Strongyloidea</taxon>
        <taxon>Trichostrongylidae</taxon>
        <taxon>Haemonchus</taxon>
    </lineage>
</organism>
<dbReference type="SUPFAM" id="SSF52833">
    <property type="entry name" value="Thioredoxin-like"/>
    <property type="match status" value="1"/>
</dbReference>
<proteinExistence type="inferred from homology"/>
<name>A0A7I4Z8R7_HAECO</name>
<evidence type="ECO:0000259" key="2">
    <source>
        <dbReference type="Pfam" id="PF17171"/>
    </source>
</evidence>
<dbReference type="GO" id="GO:0005737">
    <property type="term" value="C:cytoplasm"/>
    <property type="evidence" value="ECO:0007669"/>
    <property type="project" value="TreeGrafter"/>
</dbReference>
<protein>
    <submittedName>
        <fullName evidence="5">Thioredoxin-like_fold domain-containing protein</fullName>
    </submittedName>
</protein>
<accession>A0A7I4Z8R7</accession>
<dbReference type="InterPro" id="IPR050931">
    <property type="entry name" value="Mito_Protein_Transport_Metaxin"/>
</dbReference>
<dbReference type="InterPro" id="IPR026928">
    <property type="entry name" value="FAX/IsoI-like"/>
</dbReference>
<evidence type="ECO:0000256" key="1">
    <source>
        <dbReference type="ARBA" id="ARBA00006475"/>
    </source>
</evidence>
<dbReference type="CDD" id="cd03193">
    <property type="entry name" value="GST_C_Metaxin"/>
    <property type="match status" value="1"/>
</dbReference>
<dbReference type="Pfam" id="PF17171">
    <property type="entry name" value="GST_C_6"/>
    <property type="match status" value="1"/>
</dbReference>
<dbReference type="PANTHER" id="PTHR12289">
    <property type="entry name" value="METAXIN RELATED"/>
    <property type="match status" value="1"/>
</dbReference>
<feature type="domain" description="Thioredoxin-like fold" evidence="3">
    <location>
        <begin position="60"/>
        <end position="146"/>
    </location>
</feature>
<feature type="domain" description="Metaxin glutathione S-transferase" evidence="2">
    <location>
        <begin position="203"/>
        <end position="265"/>
    </location>
</feature>
<dbReference type="Pfam" id="PF17172">
    <property type="entry name" value="GST_N_4"/>
    <property type="match status" value="1"/>
</dbReference>
<dbReference type="CDD" id="cd03080">
    <property type="entry name" value="GST_N_Metaxin_like"/>
    <property type="match status" value="1"/>
</dbReference>
<dbReference type="OrthoDB" id="5809458at2759"/>
<keyword evidence="4" id="KW-1185">Reference proteome</keyword>
<comment type="similarity">
    <text evidence="1">Belongs to the FAX family.</text>
</comment>
<dbReference type="InterPro" id="IPR040079">
    <property type="entry name" value="Glutathione_S-Trfase"/>
</dbReference>
<evidence type="ECO:0000259" key="3">
    <source>
        <dbReference type="Pfam" id="PF17172"/>
    </source>
</evidence>
<dbReference type="SFLD" id="SFLDS00019">
    <property type="entry name" value="Glutathione_Transferase_(cytos"/>
    <property type="match status" value="1"/>
</dbReference>
<dbReference type="Gene3D" id="3.40.30.10">
    <property type="entry name" value="Glutaredoxin"/>
    <property type="match status" value="1"/>
</dbReference>
<evidence type="ECO:0000313" key="4">
    <source>
        <dbReference type="Proteomes" id="UP000025227"/>
    </source>
</evidence>
<dbReference type="Gene3D" id="1.20.1050.10">
    <property type="match status" value="1"/>
</dbReference>
<dbReference type="SFLD" id="SFLDG01200">
    <property type="entry name" value="SUF1.1"/>
    <property type="match status" value="1"/>
</dbReference>
<dbReference type="WBParaSite" id="HCON_00192970-00001">
    <property type="protein sequence ID" value="HCON_00192970-00001"/>
    <property type="gene ID" value="HCON_00192970"/>
</dbReference>
<sequence>MRLMMGMVGSQWAVRLVIAKSPNEALRFYSSAPLIKNNWKPDTVYLYQFPRSPVMPNLSPFCLKVETFLRVNDIKYEVIGSYRQRSTRGLLPFIELNGRHIADSQVIIWELQKHFKLEDGLVGMERGAARALERMIEVSTLYALLQDKSVLNGPAFMSRSVSGLPLPAFATNLLAKRFSETIRKRVDGVLGKLSRDELRELLRRDLRAIDDVLEDKKFLFGGKMTVTDCAVFAQLATTYYLPYRQLITDLLEDEFPRVRHYVERIRNHYYPEWKTEQ</sequence>
<dbReference type="SUPFAM" id="SSF47616">
    <property type="entry name" value="GST C-terminal domain-like"/>
    <property type="match status" value="1"/>
</dbReference>
<dbReference type="InterPro" id="IPR012336">
    <property type="entry name" value="Thioredoxin-like_fold"/>
</dbReference>
<dbReference type="SFLD" id="SFLDG01180">
    <property type="entry name" value="SUF1"/>
    <property type="match status" value="1"/>
</dbReference>
<dbReference type="Proteomes" id="UP000025227">
    <property type="component" value="Unplaced"/>
</dbReference>
<reference evidence="5" key="1">
    <citation type="submission" date="2020-12" db="UniProtKB">
        <authorList>
            <consortium name="WormBaseParasite"/>
        </authorList>
    </citation>
    <scope>IDENTIFICATION</scope>
    <source>
        <strain evidence="5">MHco3</strain>
    </source>
</reference>
<dbReference type="OMA" id="WKENVVY"/>
<dbReference type="InterPro" id="IPR036282">
    <property type="entry name" value="Glutathione-S-Trfase_C_sf"/>
</dbReference>
<dbReference type="InterPro" id="IPR036249">
    <property type="entry name" value="Thioredoxin-like_sf"/>
</dbReference>